<sequence>MPTDSLPLPALHAFEAAARHVSFTRAAEELGLTQAAVSYHVKRLEERLGAPLFARHGRSLALTEAGERLAAEVVDAFGRLRAAVGGEADAAGRTLTVAAVPTFATHWLAPRLGAFQAAHPDLTVRLATSTELGDRVDDHLTADVEIRAGAGGFPPRLAVHKLLDVRLACVVAPSLAAGLRQPADVLSLPLIGMAMSWDAWFAAVGVDAPERLRKPAPRFDSQVASVQAAATGLGAALVTPEFFAGELAAGRLVAPFPIVVDRGKGYWLVHAPEQRHRPKIRAFREWVIAAAAATPRP</sequence>
<dbReference type="EMBL" id="JAEKLZ010000256">
    <property type="protein sequence ID" value="MBW8727129.1"/>
    <property type="molecule type" value="Genomic_DNA"/>
</dbReference>
<dbReference type="CDD" id="cd08432">
    <property type="entry name" value="PBP2_GcdR_TrpI_HvrB_AmpR_like"/>
    <property type="match status" value="1"/>
</dbReference>
<dbReference type="Gene3D" id="1.10.10.10">
    <property type="entry name" value="Winged helix-like DNA-binding domain superfamily/Winged helix DNA-binding domain"/>
    <property type="match status" value="1"/>
</dbReference>
<keyword evidence="4" id="KW-0804">Transcription</keyword>
<dbReference type="Pfam" id="PF00126">
    <property type="entry name" value="HTH_1"/>
    <property type="match status" value="1"/>
</dbReference>
<dbReference type="FunFam" id="1.10.10.10:FF:000038">
    <property type="entry name" value="Glycine cleavage system transcriptional activator"/>
    <property type="match status" value="1"/>
</dbReference>
<reference evidence="6" key="1">
    <citation type="submission" date="2020-06" db="EMBL/GenBank/DDBJ databases">
        <title>Stable isotope informed genome-resolved metagenomics uncovers potential trophic interactions in rhizosphere soil.</title>
        <authorList>
            <person name="Starr E.P."/>
            <person name="Shi S."/>
            <person name="Blazewicz S.J."/>
            <person name="Koch B.J."/>
            <person name="Probst A.J."/>
            <person name="Hungate B.A."/>
            <person name="Pett-Ridge J."/>
            <person name="Firestone M.K."/>
            <person name="Banfield J.F."/>
        </authorList>
    </citation>
    <scope>NUCLEOTIDE SEQUENCE</scope>
    <source>
        <strain evidence="6">YM_69_17</strain>
    </source>
</reference>
<dbReference type="PANTHER" id="PTHR30537:SF26">
    <property type="entry name" value="GLYCINE CLEAVAGE SYSTEM TRANSCRIPTIONAL ACTIVATOR"/>
    <property type="match status" value="1"/>
</dbReference>
<evidence type="ECO:0000256" key="1">
    <source>
        <dbReference type="ARBA" id="ARBA00009437"/>
    </source>
</evidence>
<proteinExistence type="inferred from homology"/>
<accession>A0A952FRV9</accession>
<gene>
    <name evidence="6" type="ORF">JF625_18530</name>
</gene>
<dbReference type="GO" id="GO:0003700">
    <property type="term" value="F:DNA-binding transcription factor activity"/>
    <property type="evidence" value="ECO:0007669"/>
    <property type="project" value="InterPro"/>
</dbReference>
<feature type="domain" description="HTH lysR-type" evidence="5">
    <location>
        <begin position="6"/>
        <end position="63"/>
    </location>
</feature>
<evidence type="ECO:0000256" key="2">
    <source>
        <dbReference type="ARBA" id="ARBA00023015"/>
    </source>
</evidence>
<evidence type="ECO:0000256" key="3">
    <source>
        <dbReference type="ARBA" id="ARBA00023125"/>
    </source>
</evidence>
<organism evidence="6 7">
    <name type="scientific">Inquilinus limosus</name>
    <dbReference type="NCBI Taxonomy" id="171674"/>
    <lineage>
        <taxon>Bacteria</taxon>
        <taxon>Pseudomonadati</taxon>
        <taxon>Pseudomonadota</taxon>
        <taxon>Alphaproteobacteria</taxon>
        <taxon>Rhodospirillales</taxon>
        <taxon>Rhodospirillaceae</taxon>
        <taxon>Inquilinus</taxon>
    </lineage>
</organism>
<evidence type="ECO:0000313" key="6">
    <source>
        <dbReference type="EMBL" id="MBW8727129.1"/>
    </source>
</evidence>
<dbReference type="Gene3D" id="3.40.190.10">
    <property type="entry name" value="Periplasmic binding protein-like II"/>
    <property type="match status" value="2"/>
</dbReference>
<evidence type="ECO:0000313" key="7">
    <source>
        <dbReference type="Proteomes" id="UP000700706"/>
    </source>
</evidence>
<dbReference type="InterPro" id="IPR058163">
    <property type="entry name" value="LysR-type_TF_proteobact-type"/>
</dbReference>
<dbReference type="Proteomes" id="UP000700706">
    <property type="component" value="Unassembled WGS sequence"/>
</dbReference>
<name>A0A952FRV9_9PROT</name>
<dbReference type="AlphaFoldDB" id="A0A952FRV9"/>
<dbReference type="InterPro" id="IPR000847">
    <property type="entry name" value="LysR_HTH_N"/>
</dbReference>
<dbReference type="GO" id="GO:0043565">
    <property type="term" value="F:sequence-specific DNA binding"/>
    <property type="evidence" value="ECO:0007669"/>
    <property type="project" value="TreeGrafter"/>
</dbReference>
<dbReference type="PRINTS" id="PR00039">
    <property type="entry name" value="HTHLYSR"/>
</dbReference>
<comment type="caution">
    <text evidence="6">The sequence shown here is derived from an EMBL/GenBank/DDBJ whole genome shotgun (WGS) entry which is preliminary data.</text>
</comment>
<dbReference type="InterPro" id="IPR036390">
    <property type="entry name" value="WH_DNA-bd_sf"/>
</dbReference>
<dbReference type="InterPro" id="IPR005119">
    <property type="entry name" value="LysR_subst-bd"/>
</dbReference>
<comment type="similarity">
    <text evidence="1">Belongs to the LysR transcriptional regulatory family.</text>
</comment>
<dbReference type="Pfam" id="PF03466">
    <property type="entry name" value="LysR_substrate"/>
    <property type="match status" value="1"/>
</dbReference>
<dbReference type="PROSITE" id="PS50931">
    <property type="entry name" value="HTH_LYSR"/>
    <property type="match status" value="1"/>
</dbReference>
<keyword evidence="2" id="KW-0805">Transcription regulation</keyword>
<evidence type="ECO:0000256" key="4">
    <source>
        <dbReference type="ARBA" id="ARBA00023163"/>
    </source>
</evidence>
<dbReference type="SUPFAM" id="SSF53850">
    <property type="entry name" value="Periplasmic binding protein-like II"/>
    <property type="match status" value="1"/>
</dbReference>
<protein>
    <submittedName>
        <fullName evidence="6">LysR family transcriptional regulator</fullName>
    </submittedName>
</protein>
<dbReference type="PANTHER" id="PTHR30537">
    <property type="entry name" value="HTH-TYPE TRANSCRIPTIONAL REGULATOR"/>
    <property type="match status" value="1"/>
</dbReference>
<evidence type="ECO:0000259" key="5">
    <source>
        <dbReference type="PROSITE" id="PS50931"/>
    </source>
</evidence>
<dbReference type="SUPFAM" id="SSF46785">
    <property type="entry name" value="Winged helix' DNA-binding domain"/>
    <property type="match status" value="1"/>
</dbReference>
<keyword evidence="3" id="KW-0238">DNA-binding</keyword>
<dbReference type="GO" id="GO:0006351">
    <property type="term" value="P:DNA-templated transcription"/>
    <property type="evidence" value="ECO:0007669"/>
    <property type="project" value="TreeGrafter"/>
</dbReference>
<dbReference type="InterPro" id="IPR036388">
    <property type="entry name" value="WH-like_DNA-bd_sf"/>
</dbReference>